<feature type="binding site" evidence="8">
    <location>
        <begin position="146"/>
        <end position="149"/>
    </location>
    <ligand>
        <name>ATP</name>
        <dbReference type="ChEBI" id="CHEBI:30616"/>
    </ligand>
</feature>
<dbReference type="Gene3D" id="3.30.1300.10">
    <property type="entry name" value="Pantoate-beta-alanine ligase, C-terminal domain"/>
    <property type="match status" value="1"/>
</dbReference>
<keyword evidence="4 8" id="KW-0566">Pantothenate biosynthesis</keyword>
<dbReference type="SUPFAM" id="SSF52374">
    <property type="entry name" value="Nucleotidylyl transferase"/>
    <property type="match status" value="1"/>
</dbReference>
<dbReference type="GO" id="GO:0004592">
    <property type="term" value="F:pantoate-beta-alanine ligase activity"/>
    <property type="evidence" value="ECO:0007669"/>
    <property type="project" value="UniProtKB-EC"/>
</dbReference>
<evidence type="ECO:0000256" key="6">
    <source>
        <dbReference type="ARBA" id="ARBA00022840"/>
    </source>
</evidence>
<feature type="binding site" evidence="8">
    <location>
        <position position="175"/>
    </location>
    <ligand>
        <name>ATP</name>
        <dbReference type="ChEBI" id="CHEBI:30616"/>
    </ligand>
</feature>
<comment type="caution">
    <text evidence="9">The sequence shown here is derived from an EMBL/GenBank/DDBJ whole genome shotgun (WGS) entry which is preliminary data.</text>
</comment>
<evidence type="ECO:0000256" key="5">
    <source>
        <dbReference type="ARBA" id="ARBA00022741"/>
    </source>
</evidence>
<dbReference type="CDD" id="cd00560">
    <property type="entry name" value="PanC"/>
    <property type="match status" value="1"/>
</dbReference>
<comment type="catalytic activity">
    <reaction evidence="7 8">
        <text>(R)-pantoate + beta-alanine + ATP = (R)-pantothenate + AMP + diphosphate + H(+)</text>
        <dbReference type="Rhea" id="RHEA:10912"/>
        <dbReference type="ChEBI" id="CHEBI:15378"/>
        <dbReference type="ChEBI" id="CHEBI:15980"/>
        <dbReference type="ChEBI" id="CHEBI:29032"/>
        <dbReference type="ChEBI" id="CHEBI:30616"/>
        <dbReference type="ChEBI" id="CHEBI:33019"/>
        <dbReference type="ChEBI" id="CHEBI:57966"/>
        <dbReference type="ChEBI" id="CHEBI:456215"/>
        <dbReference type="EC" id="6.3.2.1"/>
    </reaction>
</comment>
<evidence type="ECO:0000313" key="9">
    <source>
        <dbReference type="EMBL" id="MFC7243603.1"/>
    </source>
</evidence>
<dbReference type="EC" id="6.3.2.1" evidence="8"/>
<evidence type="ECO:0000256" key="2">
    <source>
        <dbReference type="ARBA" id="ARBA00009256"/>
    </source>
</evidence>
<protein>
    <recommendedName>
        <fullName evidence="8">Pantothenate synthetase</fullName>
        <shortName evidence="8">PS</shortName>
        <ecNumber evidence="8">6.3.2.1</ecNumber>
    </recommendedName>
    <alternativeName>
        <fullName evidence="8">Pantoate--beta-alanine ligase</fullName>
    </alternativeName>
    <alternativeName>
        <fullName evidence="8">Pantoate-activating enzyme</fullName>
    </alternativeName>
</protein>
<keyword evidence="5 8" id="KW-0547">Nucleotide-binding</keyword>
<comment type="similarity">
    <text evidence="2 8">Belongs to the pantothenate synthetase family.</text>
</comment>
<feature type="active site" description="Proton donor" evidence="8">
    <location>
        <position position="35"/>
    </location>
</feature>
<keyword evidence="3 8" id="KW-0436">Ligase</keyword>
<keyword evidence="10" id="KW-1185">Reference proteome</keyword>
<dbReference type="InterPro" id="IPR004821">
    <property type="entry name" value="Cyt_trans-like"/>
</dbReference>
<dbReference type="HAMAP" id="MF_00158">
    <property type="entry name" value="PanC"/>
    <property type="match status" value="1"/>
</dbReference>
<comment type="subunit">
    <text evidence="8">Homodimer.</text>
</comment>
<dbReference type="InterPro" id="IPR042176">
    <property type="entry name" value="Pantoate_ligase_C"/>
</dbReference>
<dbReference type="EMBL" id="JBHTAC010000012">
    <property type="protein sequence ID" value="MFC7243603.1"/>
    <property type="molecule type" value="Genomic_DNA"/>
</dbReference>
<feature type="binding site" evidence="8">
    <location>
        <begin position="183"/>
        <end position="186"/>
    </location>
    <ligand>
        <name>ATP</name>
        <dbReference type="ChEBI" id="CHEBI:30616"/>
    </ligand>
</feature>
<comment type="miscellaneous">
    <text evidence="8">The reaction proceeds by a bi uni uni bi ping pong mechanism.</text>
</comment>
<dbReference type="NCBIfam" id="TIGR00125">
    <property type="entry name" value="cyt_tran_rel"/>
    <property type="match status" value="1"/>
</dbReference>
<comment type="function">
    <text evidence="8">Catalyzes the condensation of pantoate with beta-alanine in an ATP-dependent reaction via a pantoyl-adenylate intermediate.</text>
</comment>
<evidence type="ECO:0000256" key="4">
    <source>
        <dbReference type="ARBA" id="ARBA00022655"/>
    </source>
</evidence>
<keyword evidence="6 8" id="KW-0067">ATP-binding</keyword>
<keyword evidence="8" id="KW-0963">Cytoplasm</keyword>
<evidence type="ECO:0000256" key="1">
    <source>
        <dbReference type="ARBA" id="ARBA00004990"/>
    </source>
</evidence>
<dbReference type="InterPro" id="IPR014729">
    <property type="entry name" value="Rossmann-like_a/b/a_fold"/>
</dbReference>
<evidence type="ECO:0000313" key="10">
    <source>
        <dbReference type="Proteomes" id="UP001596392"/>
    </source>
</evidence>
<dbReference type="NCBIfam" id="TIGR00018">
    <property type="entry name" value="panC"/>
    <property type="match status" value="1"/>
</dbReference>
<evidence type="ECO:0000256" key="8">
    <source>
        <dbReference type="HAMAP-Rule" id="MF_00158"/>
    </source>
</evidence>
<comment type="pathway">
    <text evidence="1 8">Cofactor biosynthesis; (R)-pantothenate biosynthesis; (R)-pantothenate from (R)-pantoate and beta-alanine: step 1/1.</text>
</comment>
<dbReference type="Pfam" id="PF02569">
    <property type="entry name" value="Pantoate_ligase"/>
    <property type="match status" value="1"/>
</dbReference>
<name>A0ABW2GVV0_9ACTN</name>
<evidence type="ECO:0000256" key="7">
    <source>
        <dbReference type="ARBA" id="ARBA00048258"/>
    </source>
</evidence>
<gene>
    <name evidence="8 9" type="primary">panC</name>
    <name evidence="9" type="ORF">ACFQO7_14055</name>
</gene>
<dbReference type="Gene3D" id="3.40.50.620">
    <property type="entry name" value="HUPs"/>
    <property type="match status" value="1"/>
</dbReference>
<dbReference type="InterPro" id="IPR003721">
    <property type="entry name" value="Pantoate_ligase"/>
</dbReference>
<reference evidence="10" key="1">
    <citation type="journal article" date="2019" name="Int. J. Syst. Evol. Microbiol.">
        <title>The Global Catalogue of Microorganisms (GCM) 10K type strain sequencing project: providing services to taxonomists for standard genome sequencing and annotation.</title>
        <authorList>
            <consortium name="The Broad Institute Genomics Platform"/>
            <consortium name="The Broad Institute Genome Sequencing Center for Infectious Disease"/>
            <person name="Wu L."/>
            <person name="Ma J."/>
        </authorList>
    </citation>
    <scope>NUCLEOTIDE SEQUENCE [LARGE SCALE GENOMIC DNA]</scope>
    <source>
        <strain evidence="10">CGMCC 1.9106</strain>
    </source>
</reference>
<comment type="subcellular location">
    <subcellularLocation>
        <location evidence="8">Cytoplasm</location>
    </subcellularLocation>
</comment>
<dbReference type="PANTHER" id="PTHR21299:SF1">
    <property type="entry name" value="PANTOATE--BETA-ALANINE LIGASE"/>
    <property type="match status" value="1"/>
</dbReference>
<feature type="binding site" evidence="8">
    <location>
        <position position="59"/>
    </location>
    <ligand>
        <name>(R)-pantoate</name>
        <dbReference type="ChEBI" id="CHEBI:15980"/>
    </ligand>
</feature>
<organism evidence="9 10">
    <name type="scientific">Catellatospora aurea</name>
    <dbReference type="NCBI Taxonomy" id="1337874"/>
    <lineage>
        <taxon>Bacteria</taxon>
        <taxon>Bacillati</taxon>
        <taxon>Actinomycetota</taxon>
        <taxon>Actinomycetes</taxon>
        <taxon>Micromonosporales</taxon>
        <taxon>Micromonosporaceae</taxon>
        <taxon>Catellatospora</taxon>
    </lineage>
</organism>
<dbReference type="RefSeq" id="WP_376806765.1">
    <property type="nucleotide sequence ID" value="NZ_JBHTAC010000012.1"/>
</dbReference>
<feature type="binding site" evidence="8">
    <location>
        <position position="59"/>
    </location>
    <ligand>
        <name>beta-alanine</name>
        <dbReference type="ChEBI" id="CHEBI:57966"/>
    </ligand>
</feature>
<dbReference type="PANTHER" id="PTHR21299">
    <property type="entry name" value="CYTIDYLATE KINASE/PANTOATE-BETA-ALANINE LIGASE"/>
    <property type="match status" value="1"/>
</dbReference>
<proteinExistence type="inferred from homology"/>
<dbReference type="Proteomes" id="UP001596392">
    <property type="component" value="Unassembled WGS sequence"/>
</dbReference>
<sequence length="282" mass="29940">MTAVVRTREELAAARSAARGSVAVVMTMGALHEGHATLLREARKHADVVLATIFVNPLQFGPNEDLARYPRTFDADLALCAAEGVDLLFAPTPEVMYPHGQPQVTVHPGPLGEVLEGAVRPGHFAGVLTVVGKLLLLTRPDLAFFGEKDYQQLTLIKAMVHDLELGVEIVGVPTVREPDGLALSSRNRYLSAPERETALALSRALRAGAARREPAAVLAAARAELAGVDVDYLALRGADLSEEPGPGEARLLVAARVGTTRLIDNLPVHLDAAAPTTEEEPA</sequence>
<accession>A0ABW2GVV0</accession>
<evidence type="ECO:0000256" key="3">
    <source>
        <dbReference type="ARBA" id="ARBA00022598"/>
    </source>
</evidence>
<feature type="binding site" evidence="8">
    <location>
        <position position="152"/>
    </location>
    <ligand>
        <name>(R)-pantoate</name>
        <dbReference type="ChEBI" id="CHEBI:15980"/>
    </ligand>
</feature>
<feature type="binding site" evidence="8">
    <location>
        <begin position="28"/>
        <end position="35"/>
    </location>
    <ligand>
        <name>ATP</name>
        <dbReference type="ChEBI" id="CHEBI:30616"/>
    </ligand>
</feature>